<gene>
    <name evidence="10 11" type="primary">rpoZ</name>
    <name evidence="11" type="ORF">PRECH8_10980</name>
</gene>
<dbReference type="Proteomes" id="UP000654993">
    <property type="component" value="Unassembled WGS sequence"/>
</dbReference>
<dbReference type="GO" id="GO:0000428">
    <property type="term" value="C:DNA-directed RNA polymerase complex"/>
    <property type="evidence" value="ECO:0007669"/>
    <property type="project" value="UniProtKB-KW"/>
</dbReference>
<evidence type="ECO:0000256" key="8">
    <source>
        <dbReference type="ARBA" id="ARBA00029924"/>
    </source>
</evidence>
<dbReference type="GO" id="GO:0003899">
    <property type="term" value="F:DNA-directed RNA polymerase activity"/>
    <property type="evidence" value="ECO:0007669"/>
    <property type="project" value="UniProtKB-UniRule"/>
</dbReference>
<keyword evidence="4 10" id="KW-0240">DNA-directed RNA polymerase</keyword>
<dbReference type="GO" id="GO:0003677">
    <property type="term" value="F:DNA binding"/>
    <property type="evidence" value="ECO:0007669"/>
    <property type="project" value="UniProtKB-UniRule"/>
</dbReference>
<evidence type="ECO:0000256" key="4">
    <source>
        <dbReference type="ARBA" id="ARBA00022478"/>
    </source>
</evidence>
<keyword evidence="7 10" id="KW-0804">Transcription</keyword>
<dbReference type="GO" id="GO:0006351">
    <property type="term" value="P:DNA-templated transcription"/>
    <property type="evidence" value="ECO:0007669"/>
    <property type="project" value="UniProtKB-UniRule"/>
</dbReference>
<comment type="similarity">
    <text evidence="1 10">Belongs to the RNA polymerase subunit omega family.</text>
</comment>
<dbReference type="NCBIfam" id="TIGR00690">
    <property type="entry name" value="rpoZ"/>
    <property type="match status" value="1"/>
</dbReference>
<dbReference type="PANTHER" id="PTHR34476">
    <property type="entry name" value="DNA-DIRECTED RNA POLYMERASE SUBUNIT OMEGA"/>
    <property type="match status" value="1"/>
</dbReference>
<comment type="function">
    <text evidence="10">Promotes RNA polymerase assembly. Latches the N- and C-terminal regions of the beta' subunit thereby facilitating its interaction with the beta and alpha subunits.</text>
</comment>
<reference evidence="11" key="2">
    <citation type="journal article" date="2021" name="Data Brief">
        <title>Draft genome sequence data of the facultative, thermophilic, xylanolytic bacterium Paenibacillus sp. strain DA-C8.</title>
        <authorList>
            <person name="Chhe C."/>
            <person name="Uke A."/>
            <person name="Baramee S."/>
            <person name="Ungkulpasvich U."/>
            <person name="Tachaapaikoon C."/>
            <person name="Pason P."/>
            <person name="Waeonukul R."/>
            <person name="Ratanakhanokchai K."/>
            <person name="Kosugi A."/>
        </authorList>
    </citation>
    <scope>NUCLEOTIDE SEQUENCE</scope>
    <source>
        <strain evidence="11">DA-C8</strain>
    </source>
</reference>
<name>A0A916QBR0_9BACL</name>
<evidence type="ECO:0000256" key="1">
    <source>
        <dbReference type="ARBA" id="ARBA00006711"/>
    </source>
</evidence>
<organism evidence="11 12">
    <name type="scientific">Insulibacter thermoxylanivorax</name>
    <dbReference type="NCBI Taxonomy" id="2749268"/>
    <lineage>
        <taxon>Bacteria</taxon>
        <taxon>Bacillati</taxon>
        <taxon>Bacillota</taxon>
        <taxon>Bacilli</taxon>
        <taxon>Bacillales</taxon>
        <taxon>Paenibacillaceae</taxon>
        <taxon>Insulibacter</taxon>
    </lineage>
</organism>
<evidence type="ECO:0000256" key="2">
    <source>
        <dbReference type="ARBA" id="ARBA00012418"/>
    </source>
</evidence>
<proteinExistence type="inferred from homology"/>
<accession>A0A916QBR0</accession>
<dbReference type="Pfam" id="PF01192">
    <property type="entry name" value="RNA_pol_Rpb6"/>
    <property type="match status" value="1"/>
</dbReference>
<dbReference type="HAMAP" id="MF_00366">
    <property type="entry name" value="RNApol_bact_RpoZ"/>
    <property type="match status" value="1"/>
</dbReference>
<protein>
    <recommendedName>
        <fullName evidence="3 10">DNA-directed RNA polymerase subunit omega</fullName>
        <shortName evidence="10">RNAP omega subunit</shortName>
        <ecNumber evidence="2 10">2.7.7.6</ecNumber>
    </recommendedName>
    <alternativeName>
        <fullName evidence="10">RNA polymerase omega subunit</fullName>
    </alternativeName>
    <alternativeName>
        <fullName evidence="8 10">Transcriptase subunit omega</fullName>
    </alternativeName>
</protein>
<keyword evidence="6 10" id="KW-0548">Nucleotidyltransferase</keyword>
<dbReference type="EMBL" id="BMAQ01000006">
    <property type="protein sequence ID" value="GFR37802.1"/>
    <property type="molecule type" value="Genomic_DNA"/>
</dbReference>
<dbReference type="RefSeq" id="WP_200966065.1">
    <property type="nucleotide sequence ID" value="NZ_BMAQ01000006.1"/>
</dbReference>
<dbReference type="Gene3D" id="3.90.940.10">
    <property type="match status" value="1"/>
</dbReference>
<evidence type="ECO:0000256" key="9">
    <source>
        <dbReference type="ARBA" id="ARBA00048552"/>
    </source>
</evidence>
<evidence type="ECO:0000256" key="5">
    <source>
        <dbReference type="ARBA" id="ARBA00022679"/>
    </source>
</evidence>
<evidence type="ECO:0000256" key="6">
    <source>
        <dbReference type="ARBA" id="ARBA00022695"/>
    </source>
</evidence>
<reference evidence="11" key="1">
    <citation type="submission" date="2020-08" db="EMBL/GenBank/DDBJ databases">
        <authorList>
            <person name="Uke A."/>
            <person name="Chhe C."/>
            <person name="Baramee S."/>
            <person name="Kosugi A."/>
        </authorList>
    </citation>
    <scope>NUCLEOTIDE SEQUENCE</scope>
    <source>
        <strain evidence="11">DA-C8</strain>
    </source>
</reference>
<evidence type="ECO:0000313" key="11">
    <source>
        <dbReference type="EMBL" id="GFR37802.1"/>
    </source>
</evidence>
<dbReference type="PANTHER" id="PTHR34476:SF1">
    <property type="entry name" value="DNA-DIRECTED RNA POLYMERASE SUBUNIT OMEGA"/>
    <property type="match status" value="1"/>
</dbReference>
<evidence type="ECO:0000256" key="10">
    <source>
        <dbReference type="HAMAP-Rule" id="MF_00366"/>
    </source>
</evidence>
<comment type="catalytic activity">
    <reaction evidence="9 10">
        <text>RNA(n) + a ribonucleoside 5'-triphosphate = RNA(n+1) + diphosphate</text>
        <dbReference type="Rhea" id="RHEA:21248"/>
        <dbReference type="Rhea" id="RHEA-COMP:14527"/>
        <dbReference type="Rhea" id="RHEA-COMP:17342"/>
        <dbReference type="ChEBI" id="CHEBI:33019"/>
        <dbReference type="ChEBI" id="CHEBI:61557"/>
        <dbReference type="ChEBI" id="CHEBI:140395"/>
        <dbReference type="EC" id="2.7.7.6"/>
    </reaction>
</comment>
<dbReference type="InterPro" id="IPR036161">
    <property type="entry name" value="RPB6/omega-like_sf"/>
</dbReference>
<evidence type="ECO:0000313" key="12">
    <source>
        <dbReference type="Proteomes" id="UP000654993"/>
    </source>
</evidence>
<keyword evidence="12" id="KW-1185">Reference proteome</keyword>
<evidence type="ECO:0000256" key="3">
    <source>
        <dbReference type="ARBA" id="ARBA00013725"/>
    </source>
</evidence>
<dbReference type="SUPFAM" id="SSF63562">
    <property type="entry name" value="RPB6/omega subunit-like"/>
    <property type="match status" value="1"/>
</dbReference>
<keyword evidence="5 10" id="KW-0808">Transferase</keyword>
<dbReference type="AlphaFoldDB" id="A0A916QBR0"/>
<comment type="caution">
    <text evidence="11">The sequence shown here is derived from an EMBL/GenBank/DDBJ whole genome shotgun (WGS) entry which is preliminary data.</text>
</comment>
<comment type="subunit">
    <text evidence="10">The RNAP catalytic core consists of 2 alpha, 1 beta, 1 beta' and 1 omega subunit. When a sigma factor is associated with the core the holoenzyme is formed, which can initiate transcription.</text>
</comment>
<dbReference type="InterPro" id="IPR006110">
    <property type="entry name" value="Pol_omega/Rpo6/RPB6"/>
</dbReference>
<dbReference type="SMART" id="SM01409">
    <property type="entry name" value="RNA_pol_Rpb6"/>
    <property type="match status" value="1"/>
</dbReference>
<dbReference type="InterPro" id="IPR003716">
    <property type="entry name" value="DNA-dir_RNA_pol_omega"/>
</dbReference>
<evidence type="ECO:0000256" key="7">
    <source>
        <dbReference type="ARBA" id="ARBA00023163"/>
    </source>
</evidence>
<sequence>MLYPSIDEIMNKVESKYSLVVGASKRARALRDGAKTYLEEPKSHKYVGIALEEIYHGHVKIENVDETKENK</sequence>
<dbReference type="EC" id="2.7.7.6" evidence="2 10"/>